<comment type="caution">
    <text evidence="1">The sequence shown here is derived from an EMBL/GenBank/DDBJ whole genome shotgun (WGS) entry which is preliminary data.</text>
</comment>
<sequence length="108" mass="12217">MIRTINTDLMVLDPTMLEVDLPLSPDSWNGPMTELVEYAPTGLKAEKVDAMCRMAIMSKTKEPLMELNRLDPMLGEAIEHWCVKGAQDKMALIAEWKPLVLELLKSLF</sequence>
<evidence type="ECO:0000313" key="2">
    <source>
        <dbReference type="Proteomes" id="UP000766486"/>
    </source>
</evidence>
<keyword evidence="2" id="KW-1185">Reference proteome</keyword>
<evidence type="ECO:0000313" key="1">
    <source>
        <dbReference type="EMBL" id="VUC26666.1"/>
    </source>
</evidence>
<dbReference type="EMBL" id="CABFNS010000755">
    <property type="protein sequence ID" value="VUC26666.1"/>
    <property type="molecule type" value="Genomic_DNA"/>
</dbReference>
<organism evidence="1 2">
    <name type="scientific">Bionectria ochroleuca</name>
    <name type="common">Gliocladium roseum</name>
    <dbReference type="NCBI Taxonomy" id="29856"/>
    <lineage>
        <taxon>Eukaryota</taxon>
        <taxon>Fungi</taxon>
        <taxon>Dikarya</taxon>
        <taxon>Ascomycota</taxon>
        <taxon>Pezizomycotina</taxon>
        <taxon>Sordariomycetes</taxon>
        <taxon>Hypocreomycetidae</taxon>
        <taxon>Hypocreales</taxon>
        <taxon>Bionectriaceae</taxon>
        <taxon>Clonostachys</taxon>
    </lineage>
</organism>
<dbReference type="Proteomes" id="UP000766486">
    <property type="component" value="Unassembled WGS sequence"/>
</dbReference>
<name>A0ABY6U7U0_BIOOC</name>
<reference evidence="1 2" key="1">
    <citation type="submission" date="2019-06" db="EMBL/GenBank/DDBJ databases">
        <authorList>
            <person name="Broberg M."/>
        </authorList>
    </citation>
    <scope>NUCLEOTIDE SEQUENCE [LARGE SCALE GENOMIC DNA]</scope>
</reference>
<proteinExistence type="predicted"/>
<accession>A0ABY6U7U0</accession>
<gene>
    <name evidence="1" type="ORF">CLO192961_LOCUS194016</name>
</gene>
<protein>
    <submittedName>
        <fullName evidence="1">Uncharacterized protein</fullName>
    </submittedName>
</protein>